<feature type="chain" id="PRO_5007580470" description="Pyrroloquinoline quinone-dependent pyranose dehydrogenase beta-propeller domain-containing protein" evidence="2">
    <location>
        <begin position="19"/>
        <end position="498"/>
    </location>
</feature>
<evidence type="ECO:0000256" key="1">
    <source>
        <dbReference type="SAM" id="Phobius"/>
    </source>
</evidence>
<dbReference type="SUPFAM" id="SSF50952">
    <property type="entry name" value="Soluble quinoprotein glucose dehydrogenase"/>
    <property type="match status" value="1"/>
</dbReference>
<dbReference type="STRING" id="98403.A0A151GCQ6"/>
<dbReference type="Proteomes" id="UP000076580">
    <property type="component" value="Chromosome 03"/>
</dbReference>
<proteinExistence type="predicted"/>
<keyword evidence="5" id="KW-1185">Reference proteome</keyword>
<dbReference type="RefSeq" id="XP_040654249.1">
    <property type="nucleotide sequence ID" value="XM_040804145.1"/>
</dbReference>
<evidence type="ECO:0000259" key="3">
    <source>
        <dbReference type="Pfam" id="PF22807"/>
    </source>
</evidence>
<feature type="signal peptide" evidence="2">
    <location>
        <begin position="1"/>
        <end position="18"/>
    </location>
</feature>
<protein>
    <recommendedName>
        <fullName evidence="3">Pyrroloquinoline quinone-dependent pyranose dehydrogenase beta-propeller domain-containing protein</fullName>
    </recommendedName>
</protein>
<gene>
    <name evidence="4" type="ORF">DCS_06858</name>
</gene>
<dbReference type="Pfam" id="PF22807">
    <property type="entry name" value="TrAA12"/>
    <property type="match status" value="1"/>
</dbReference>
<dbReference type="InterPro" id="IPR011041">
    <property type="entry name" value="Quinoprot_gluc/sorb_DH_b-prop"/>
</dbReference>
<reference evidence="4 5" key="1">
    <citation type="journal article" date="2016" name="Sci. Rep.">
        <title>Insights into Adaptations to a Near-Obligate Nematode Endoparasitic Lifestyle from the Finished Genome of Drechmeria coniospora.</title>
        <authorList>
            <person name="Zhang L."/>
            <person name="Zhou Z."/>
            <person name="Guo Q."/>
            <person name="Fokkens L."/>
            <person name="Miskei M."/>
            <person name="Pocsi I."/>
            <person name="Zhang W."/>
            <person name="Chen M."/>
            <person name="Wang L."/>
            <person name="Sun Y."/>
            <person name="Donzelli B.G."/>
            <person name="Gibson D.M."/>
            <person name="Nelson D.R."/>
            <person name="Luo J.G."/>
            <person name="Rep M."/>
            <person name="Liu H."/>
            <person name="Yang S."/>
            <person name="Wang J."/>
            <person name="Krasnoff S.B."/>
            <person name="Xu Y."/>
            <person name="Molnar I."/>
            <person name="Lin M."/>
        </authorList>
    </citation>
    <scope>NUCLEOTIDE SEQUENCE [LARGE SCALE GENOMIC DNA]</scope>
    <source>
        <strain evidence="4 5">ARSEF 6962</strain>
    </source>
</reference>
<accession>A0A151GCQ6</accession>
<dbReference type="GeneID" id="63719501"/>
<keyword evidence="1" id="KW-0812">Transmembrane</keyword>
<dbReference type="InterPro" id="IPR011042">
    <property type="entry name" value="6-blade_b-propeller_TolB-like"/>
</dbReference>
<keyword evidence="2" id="KW-0732">Signal</keyword>
<feature type="domain" description="Pyrroloquinoline quinone-dependent pyranose dehydrogenase beta-propeller" evidence="3">
    <location>
        <begin position="51"/>
        <end position="465"/>
    </location>
</feature>
<dbReference type="EMBL" id="LAYC01000003">
    <property type="protein sequence ID" value="KYK54897.1"/>
    <property type="molecule type" value="Genomic_DNA"/>
</dbReference>
<evidence type="ECO:0000313" key="4">
    <source>
        <dbReference type="EMBL" id="KYK54897.1"/>
    </source>
</evidence>
<evidence type="ECO:0000256" key="2">
    <source>
        <dbReference type="SAM" id="SignalP"/>
    </source>
</evidence>
<organism evidence="4 5">
    <name type="scientific">Drechmeria coniospora</name>
    <name type="common">Nematophagous fungus</name>
    <name type="synonym">Meria coniospora</name>
    <dbReference type="NCBI Taxonomy" id="98403"/>
    <lineage>
        <taxon>Eukaryota</taxon>
        <taxon>Fungi</taxon>
        <taxon>Dikarya</taxon>
        <taxon>Ascomycota</taxon>
        <taxon>Pezizomycotina</taxon>
        <taxon>Sordariomycetes</taxon>
        <taxon>Hypocreomycetidae</taxon>
        <taxon>Hypocreales</taxon>
        <taxon>Ophiocordycipitaceae</taxon>
        <taxon>Drechmeria</taxon>
    </lineage>
</organism>
<comment type="caution">
    <text evidence="4">The sequence shown here is derived from an EMBL/GenBank/DDBJ whole genome shotgun (WGS) entry which is preliminary data.</text>
</comment>
<keyword evidence="1" id="KW-0472">Membrane</keyword>
<sequence>MVRLAAALVVAVTASTSALTLNPRHYYDNNMINRGNNINCPNRIAMSYQPPVAAPGWQYRIAANGMRKPRSIVFDNRGGLLVIDVGVGILRLTIRNDWGTDCVVMSEPRRIISCPELSHGIALSHDGRTLYASSPNEVFSWAYDPETGNIIGPRRTVVAALSPTDKTTRTLLSSHRMPGTLVFSRGGIYGSGNNYPSAYDTASGDAQIRALDLSFRRGDGMPHDFRDGDVLGWGLRNPIGVAEHPNTGGIWSVESSVDDLVGGGTYGGRLNYHGVLGDGRPVAPRDGNIAPQPCHGRGDAARIPYEASIRTATQFPGLYGTRTLSDGPCNSRYLGPRLAFAPLSAPLDIKFNRDGSSAFVSFYGTGKHPRSPPGPTNFPIASVLTSTGNRWTPSGYRIAAIPFNKHTGEPLASRDGPSAAVDILSTPSHGYRPERCFRPVGLAWDSWGRLWASSDTTGEIFVLHYSGIGSDSTRSVAAFKAAVWAVSLAAFVAAIFLA</sequence>
<dbReference type="InParanoid" id="A0A151GCQ6"/>
<keyword evidence="1" id="KW-1133">Transmembrane helix</keyword>
<dbReference type="InterPro" id="IPR054539">
    <property type="entry name" value="Beta-prop_PDH"/>
</dbReference>
<dbReference type="Gene3D" id="2.120.10.30">
    <property type="entry name" value="TolB, C-terminal domain"/>
    <property type="match status" value="1"/>
</dbReference>
<feature type="transmembrane region" description="Helical" evidence="1">
    <location>
        <begin position="477"/>
        <end position="497"/>
    </location>
</feature>
<evidence type="ECO:0000313" key="5">
    <source>
        <dbReference type="Proteomes" id="UP000076580"/>
    </source>
</evidence>
<dbReference type="AlphaFoldDB" id="A0A151GCQ6"/>
<name>A0A151GCQ6_DRECN</name>